<feature type="domain" description="DUF7507" evidence="2">
    <location>
        <begin position="1546"/>
        <end position="1624"/>
    </location>
</feature>
<feature type="domain" description="DUF7507" evidence="2">
    <location>
        <begin position="1045"/>
        <end position="1146"/>
    </location>
</feature>
<feature type="domain" description="DUF7507" evidence="2">
    <location>
        <begin position="1179"/>
        <end position="1274"/>
    </location>
</feature>
<dbReference type="PROSITE" id="PS00018">
    <property type="entry name" value="EF_HAND_1"/>
    <property type="match status" value="1"/>
</dbReference>
<evidence type="ECO:0000313" key="4">
    <source>
        <dbReference type="Proteomes" id="UP000004367"/>
    </source>
</evidence>
<feature type="region of interest" description="Disordered" evidence="1">
    <location>
        <begin position="48"/>
        <end position="80"/>
    </location>
</feature>
<feature type="compositionally biased region" description="Low complexity" evidence="1">
    <location>
        <begin position="48"/>
        <end position="70"/>
    </location>
</feature>
<protein>
    <recommendedName>
        <fullName evidence="2">DUF7507 domain-containing protein</fullName>
    </recommendedName>
</protein>
<dbReference type="RefSeq" id="WP_009482411.1">
    <property type="nucleotide sequence ID" value="NZ_BAFE01000052.1"/>
</dbReference>
<accession>H5US05</accession>
<dbReference type="InterPro" id="IPR018247">
    <property type="entry name" value="EF_Hand_1_Ca_BS"/>
</dbReference>
<comment type="caution">
    <text evidence="3">The sequence shown here is derived from an EMBL/GenBank/DDBJ whole genome shotgun (WGS) entry which is preliminary data.</text>
</comment>
<dbReference type="Pfam" id="PF24346">
    <property type="entry name" value="DUF7507"/>
    <property type="match status" value="6"/>
</dbReference>
<feature type="domain" description="DUF7507" evidence="2">
    <location>
        <begin position="1305"/>
        <end position="1397"/>
    </location>
</feature>
<feature type="domain" description="DUF7507" evidence="2">
    <location>
        <begin position="1413"/>
        <end position="1509"/>
    </location>
</feature>
<evidence type="ECO:0000256" key="1">
    <source>
        <dbReference type="SAM" id="MobiDB-lite"/>
    </source>
</evidence>
<name>H5US05_9MICO</name>
<gene>
    <name evidence="3" type="ORF">MOPEL_073_01540</name>
</gene>
<dbReference type="STRING" id="1089455.MOPEL_073_01540"/>
<feature type="region of interest" description="Disordered" evidence="1">
    <location>
        <begin position="1738"/>
        <end position="1759"/>
    </location>
</feature>
<organism evidence="3 4">
    <name type="scientific">Mobilicoccus pelagius NBRC 104925</name>
    <dbReference type="NCBI Taxonomy" id="1089455"/>
    <lineage>
        <taxon>Bacteria</taxon>
        <taxon>Bacillati</taxon>
        <taxon>Actinomycetota</taxon>
        <taxon>Actinomycetes</taxon>
        <taxon>Micrococcales</taxon>
        <taxon>Dermatophilaceae</taxon>
        <taxon>Mobilicoccus</taxon>
    </lineage>
</organism>
<dbReference type="PANTHER" id="PTHR34819">
    <property type="entry name" value="LARGE CYSTEINE-RICH PERIPLASMIC PROTEIN OMCB"/>
    <property type="match status" value="1"/>
</dbReference>
<evidence type="ECO:0000313" key="3">
    <source>
        <dbReference type="EMBL" id="GAB48513.1"/>
    </source>
</evidence>
<keyword evidence="4" id="KW-1185">Reference proteome</keyword>
<dbReference type="OrthoDB" id="134475at2"/>
<dbReference type="SUPFAM" id="SSF50969">
    <property type="entry name" value="YVTN repeat-like/Quinoprotein amine dehydrogenase"/>
    <property type="match status" value="1"/>
</dbReference>
<dbReference type="Proteomes" id="UP000004367">
    <property type="component" value="Unassembled WGS sequence"/>
</dbReference>
<reference evidence="3 4" key="1">
    <citation type="submission" date="2012-02" db="EMBL/GenBank/DDBJ databases">
        <title>Whole genome shotgun sequence of Mobilicoccus pelagius NBRC 104925.</title>
        <authorList>
            <person name="Yoshida Y."/>
            <person name="Hosoyama A."/>
            <person name="Tsuchikane K."/>
            <person name="Katsumata H."/>
            <person name="Yamazaki S."/>
            <person name="Fujita N."/>
        </authorList>
    </citation>
    <scope>NUCLEOTIDE SEQUENCE [LARGE SCALE GENOMIC DNA]</scope>
    <source>
        <strain evidence="3 4">NBRC 104925</strain>
    </source>
</reference>
<dbReference type="InterPro" id="IPR047589">
    <property type="entry name" value="DUF11_rpt"/>
</dbReference>
<dbReference type="NCBIfam" id="TIGR01451">
    <property type="entry name" value="B_ant_repeat"/>
    <property type="match status" value="2"/>
</dbReference>
<evidence type="ECO:0000259" key="2">
    <source>
        <dbReference type="Pfam" id="PF24346"/>
    </source>
</evidence>
<feature type="non-terminal residue" evidence="3">
    <location>
        <position position="1776"/>
    </location>
</feature>
<dbReference type="eggNOG" id="COG1361">
    <property type="taxonomic scope" value="Bacteria"/>
</dbReference>
<dbReference type="InterPro" id="IPR051172">
    <property type="entry name" value="Chlamydia_OmcB"/>
</dbReference>
<dbReference type="EMBL" id="BAFE01000052">
    <property type="protein sequence ID" value="GAB48513.1"/>
    <property type="molecule type" value="Genomic_DNA"/>
</dbReference>
<dbReference type="InterPro" id="IPR011044">
    <property type="entry name" value="Quino_amine_DH_bsu"/>
</dbReference>
<sequence>MIVDRRPARRSVARPGGSGILRLLAAGTATVLAAAGLAAPLTGEAARAATPATAPASPTTSAPSRTTASPGLTRTGRSADGRLTLTVTPSVDTRAVPISGTAVEVTYRVTNTTANPAYYRGLSDTGCSTPGIDPDDPNHGGLASDGVRWWVPARGTATFSCDVLVTEAGTAVATATFDTSLEDTAAPTASVATVRTPISMATHPCDTMWYSSTPTPLGAPVPTSPGTIGRIDTRKGKRTFTPVFRLGALAGGRAGTGSPAFAVDASRPHSAYFVGDSAGVSRGLFRLDLRTGATMQVTGVSPATSTLRLAADKVGRVWSWAVDGHLYTLEPGSSTWTERRLASITDVDGRQLDVSSFQAGDIAVGGNGGLWMIAGDQISRRTYVLTLPSDVSSTAALEATVVGRVASPPNGGYDNGLDFGADGHLYSTTGPNAAGDGATAGTNQLFRIDPATGSRTVVGTAPTAGVGSVADVGSCALPRSDLSVTTTTSAETSSVTTGDRITYTVRVASIGRVASVRSRLLDTIPAHTRYVPRSTTLNGIAVADVDGAMPYTARDAEGHGRTEIHSPGARRGVVAAGKSAVVRFTVQVGDVKGVDEITHRPVVVDKSRTFVSDDPTRPGREDATATLVARPRIQVTQSVDSSSVTGTGAATYVAVVRNVGTEPLAGVSLDGTTTAKRGDATGPVDDDTCAHPMLRRSSDAAGDGLLDVGEVWVYTCTQPIRWGPGDPDSWTVGRTASTTAAGGVSSDVVDANADPVETVVRVAPAALDASTERATVVGPDSATGRLEATYTVRVRNSGQKGTTYAAPTFRPQFARGLRVVGARYMTPDAPDRPLQALLAADGSFTLGEGERPIGAERTHDYKVAVALMWTSTTPAAPCSGRAGGGLYASVDLADGVEKGTRRNNATCLTPPAPPAPRVALTQTSGGVVDADGDGRIGVGDTVSHAFVVTNHSRTLTLSDIRVDAPLAGTVTCAADRLAVGARTMCRSEPHRLTVADLARGSITSTARVSATPPGLPARTARASTTTRIPTTTGVRPGLGSATGTPRVRVTRTVALADTDRDGSAGAGDLATHTFTVQNTGTATVRALSVDAPGLGLTGFSCTNADLRPAARTTCRVVVPLGQRAVDAGVLRGTATITARHAGRPVTTRTGVRFDLLRSKPAVRNALSLTSLPGGIIDANASGTVDPGDLIRYAFDIRNTGTQTLDLLQVRDAGLPNALNRAEGTCTQGTLAPGESTTCLSKLGHAITAADLRAGAFTNAAVATARDPRGKVVASATARSRKTIPNAPRVVLEVVPGSVVDAHGTRPGDSAGDTLGYHYLVRNVGGTPVTDIRLTDPALGLDATPCATGIAGPAAPLRPGATRRCGVATAYVLTRRDVDARRIVRTSTVTVAGPDGKDRTTRSKPVTTTLTPRPGVALTLTHDGGSRARRVGDRIRYRYTVTNTGAGTLSSVRIVDPRLGIDAPCTTAQATVPSTGPGRRLVCTLTGGHTVTREDVAGGRVQNDAEVVAAAGLGIVRASATDVVPTAAPSVSARLVPSGASITDVDGDGRTGAGDLLEHRFTVTNTGDLPVVATSLTDRAFRSTGRPCPSDAIEPGESVECRLTRTLSAADVRAGRLTTASVVGVRAGRRTAAARSGHTVLLSARSPLAVRQRTTLVDSNGNGFLDAGERATFTVSVTNVSHRTGEPATYTRIVVDDPMFTGIDPACVLPEGGLRPGATVTCRPVTWRATPQDTVAVRCATRSPPGRSPPPASRRRRPHRRARWCVRRPPRPASVYA</sequence>
<proteinExistence type="predicted"/>
<dbReference type="InterPro" id="IPR055354">
    <property type="entry name" value="DUF7507"/>
</dbReference>
<feature type="domain" description="DUF7507" evidence="2">
    <location>
        <begin position="931"/>
        <end position="1015"/>
    </location>
</feature>